<proteinExistence type="predicted"/>
<accession>A0ABV7M3B4</accession>
<reference evidence="3" key="1">
    <citation type="journal article" date="2019" name="Int. J. Syst. Evol. Microbiol.">
        <title>The Global Catalogue of Microorganisms (GCM) 10K type strain sequencing project: providing services to taxonomists for standard genome sequencing and annotation.</title>
        <authorList>
            <consortium name="The Broad Institute Genomics Platform"/>
            <consortium name="The Broad Institute Genome Sequencing Center for Infectious Disease"/>
            <person name="Wu L."/>
            <person name="Ma J."/>
        </authorList>
    </citation>
    <scope>NUCLEOTIDE SEQUENCE [LARGE SCALE GENOMIC DNA]</scope>
    <source>
        <strain evidence="3">KCTC 12847</strain>
    </source>
</reference>
<sequence length="126" mass="14031">MTDEKHLIENVDAILGVAKQIKAGKGRYQRTLEQEQSARDSVKALQREAHATTTAMVNDEDMSKHRALSDIQKDLLKAHNKVDKAIDKSHDDAAAMKNYCKRLQALVRGADAENSDESKQDGTLDK</sequence>
<dbReference type="Proteomes" id="UP001595640">
    <property type="component" value="Unassembled WGS sequence"/>
</dbReference>
<evidence type="ECO:0000313" key="2">
    <source>
        <dbReference type="EMBL" id="MFC3293357.1"/>
    </source>
</evidence>
<feature type="region of interest" description="Disordered" evidence="1">
    <location>
        <begin position="107"/>
        <end position="126"/>
    </location>
</feature>
<dbReference type="RefSeq" id="WP_019017626.1">
    <property type="nucleotide sequence ID" value="NZ_BMXD01000001.1"/>
</dbReference>
<feature type="compositionally biased region" description="Basic and acidic residues" evidence="1">
    <location>
        <begin position="116"/>
        <end position="126"/>
    </location>
</feature>
<comment type="caution">
    <text evidence="2">The sequence shown here is derived from an EMBL/GenBank/DDBJ whole genome shotgun (WGS) entry which is preliminary data.</text>
</comment>
<protein>
    <submittedName>
        <fullName evidence="2">Uncharacterized protein</fullName>
    </submittedName>
</protein>
<dbReference type="EMBL" id="JBHRUH010000031">
    <property type="protein sequence ID" value="MFC3293357.1"/>
    <property type="molecule type" value="Genomic_DNA"/>
</dbReference>
<gene>
    <name evidence="2" type="ORF">ACFOEI_14975</name>
</gene>
<evidence type="ECO:0000313" key="3">
    <source>
        <dbReference type="Proteomes" id="UP001595640"/>
    </source>
</evidence>
<organism evidence="2 3">
    <name type="scientific">Modicisalibacter luteus</name>
    <dbReference type="NCBI Taxonomy" id="453962"/>
    <lineage>
        <taxon>Bacteria</taxon>
        <taxon>Pseudomonadati</taxon>
        <taxon>Pseudomonadota</taxon>
        <taxon>Gammaproteobacteria</taxon>
        <taxon>Oceanospirillales</taxon>
        <taxon>Halomonadaceae</taxon>
        <taxon>Modicisalibacter</taxon>
    </lineage>
</organism>
<name>A0ABV7M3B4_9GAMM</name>
<evidence type="ECO:0000256" key="1">
    <source>
        <dbReference type="SAM" id="MobiDB-lite"/>
    </source>
</evidence>
<keyword evidence="3" id="KW-1185">Reference proteome</keyword>